<comment type="similarity">
    <text evidence="2 6">Belongs to the group II decarboxylase family.</text>
</comment>
<keyword evidence="8" id="KW-1185">Reference proteome</keyword>
<evidence type="ECO:0000256" key="4">
    <source>
        <dbReference type="ARBA" id="ARBA00023239"/>
    </source>
</evidence>
<sequence>METRHVTLVADLAAARTLGSQRVRPTGDDMRRATEGIVTHLPATGLGLDATFAQLVGVVAPGIVGATGPRYFGFVTGGVTPAAQLADFVVAAVDANVQVHLPLDSVATRVEAAALEMAASLSGLDTAVFAARTVTTGATASNVLGLACARDAATAKVLRLDRGLDSNSRHFCAADDGLFGACRVVVLHAHAHASIAKAASLVGIGRKNCFNLAESPASVDFDLVKLDSLMAKLAAEKTAVILVASCGEVNTGNFTADLPALRALCNKYGNAWLHVDAAFGAFAPNSGNLNSADSLTIDAHKWLNVPYDCGLFYTRSLELLQQVCSPSFDLSSTGPAYLSSSSSDGIPSPLTVGIENSRRFRALPLYASLICLGREGYEDIFARNIAFANRIAKWIHDSPHYDLLNHAGDNINGATYKPIANIVLFGSRTATDDVGNSQLVSKINDTGLMYVTGTKWAGRPCIRLAVSNWQTGKNKGNATDIHDPDFDIVINVLIQVL</sequence>
<keyword evidence="3 5" id="KW-0663">Pyridoxal phosphate</keyword>
<dbReference type="GO" id="GO:0019752">
    <property type="term" value="P:carboxylic acid metabolic process"/>
    <property type="evidence" value="ECO:0007669"/>
    <property type="project" value="InterPro"/>
</dbReference>
<dbReference type="InterPro" id="IPR015422">
    <property type="entry name" value="PyrdxlP-dep_Trfase_small"/>
</dbReference>
<dbReference type="InterPro" id="IPR010977">
    <property type="entry name" value="Aromatic_deC"/>
</dbReference>
<dbReference type="PANTHER" id="PTHR11999">
    <property type="entry name" value="GROUP II PYRIDOXAL-5-PHOSPHATE DECARBOXYLASE"/>
    <property type="match status" value="1"/>
</dbReference>
<evidence type="ECO:0000313" key="7">
    <source>
        <dbReference type="EMBL" id="KAJ3085474.1"/>
    </source>
</evidence>
<dbReference type="SUPFAM" id="SSF53383">
    <property type="entry name" value="PLP-dependent transferases"/>
    <property type="match status" value="1"/>
</dbReference>
<accession>A0AAD5SNZ8</accession>
<evidence type="ECO:0000256" key="5">
    <source>
        <dbReference type="PIRSR" id="PIRSR602129-50"/>
    </source>
</evidence>
<evidence type="ECO:0000313" key="8">
    <source>
        <dbReference type="Proteomes" id="UP001211907"/>
    </source>
</evidence>
<dbReference type="Gene3D" id="3.90.1150.10">
    <property type="entry name" value="Aspartate Aminotransferase, domain 1"/>
    <property type="match status" value="1"/>
</dbReference>
<comment type="cofactor">
    <cofactor evidence="1 5 6">
        <name>pyridoxal 5'-phosphate</name>
        <dbReference type="ChEBI" id="CHEBI:597326"/>
    </cofactor>
</comment>
<reference evidence="7" key="1">
    <citation type="submission" date="2020-05" db="EMBL/GenBank/DDBJ databases">
        <title>Phylogenomic resolution of chytrid fungi.</title>
        <authorList>
            <person name="Stajich J.E."/>
            <person name="Amses K."/>
            <person name="Simmons R."/>
            <person name="Seto K."/>
            <person name="Myers J."/>
            <person name="Bonds A."/>
            <person name="Quandt C.A."/>
            <person name="Barry K."/>
            <person name="Liu P."/>
            <person name="Grigoriev I."/>
            <person name="Longcore J.E."/>
            <person name="James T.Y."/>
        </authorList>
    </citation>
    <scope>NUCLEOTIDE SEQUENCE</scope>
    <source>
        <strain evidence="7">JEL0513</strain>
    </source>
</reference>
<dbReference type="InterPro" id="IPR002129">
    <property type="entry name" value="PyrdxlP-dep_de-COase"/>
</dbReference>
<evidence type="ECO:0000256" key="1">
    <source>
        <dbReference type="ARBA" id="ARBA00001933"/>
    </source>
</evidence>
<evidence type="ECO:0000256" key="3">
    <source>
        <dbReference type="ARBA" id="ARBA00022898"/>
    </source>
</evidence>
<evidence type="ECO:0000256" key="6">
    <source>
        <dbReference type="RuleBase" id="RU000382"/>
    </source>
</evidence>
<dbReference type="InterPro" id="IPR015421">
    <property type="entry name" value="PyrdxlP-dep_Trfase_major"/>
</dbReference>
<name>A0AAD5SNZ8_9FUNG</name>
<dbReference type="Pfam" id="PF00282">
    <property type="entry name" value="Pyridoxal_deC"/>
    <property type="match status" value="1"/>
</dbReference>
<feature type="modified residue" description="N6-(pyridoxal phosphate)lysine" evidence="5">
    <location>
        <position position="301"/>
    </location>
</feature>
<organism evidence="7 8">
    <name type="scientific">Physocladia obscura</name>
    <dbReference type="NCBI Taxonomy" id="109957"/>
    <lineage>
        <taxon>Eukaryota</taxon>
        <taxon>Fungi</taxon>
        <taxon>Fungi incertae sedis</taxon>
        <taxon>Chytridiomycota</taxon>
        <taxon>Chytridiomycota incertae sedis</taxon>
        <taxon>Chytridiomycetes</taxon>
        <taxon>Chytridiales</taxon>
        <taxon>Chytriomycetaceae</taxon>
        <taxon>Physocladia</taxon>
    </lineage>
</organism>
<dbReference type="PROSITE" id="PS00392">
    <property type="entry name" value="DDC_GAD_HDC_YDC"/>
    <property type="match status" value="1"/>
</dbReference>
<gene>
    <name evidence="7" type="ORF">HK100_009036</name>
</gene>
<proteinExistence type="inferred from homology"/>
<evidence type="ECO:0000256" key="2">
    <source>
        <dbReference type="ARBA" id="ARBA00009533"/>
    </source>
</evidence>
<dbReference type="InterPro" id="IPR015424">
    <property type="entry name" value="PyrdxlP-dep_Trfase"/>
</dbReference>
<dbReference type="InterPro" id="IPR021115">
    <property type="entry name" value="Pyridoxal-P_BS"/>
</dbReference>
<dbReference type="GO" id="GO:0030170">
    <property type="term" value="F:pyridoxal phosphate binding"/>
    <property type="evidence" value="ECO:0007669"/>
    <property type="project" value="InterPro"/>
</dbReference>
<dbReference type="PANTHER" id="PTHR11999:SF165">
    <property type="entry name" value="DECARBOXYLASE, PUTATIVE (AFU_ORTHOLOGUE AFUA_2G04980)-RELATED"/>
    <property type="match status" value="1"/>
</dbReference>
<dbReference type="EMBL" id="JADGJH010004527">
    <property type="protein sequence ID" value="KAJ3085474.1"/>
    <property type="molecule type" value="Genomic_DNA"/>
</dbReference>
<dbReference type="Gene3D" id="3.40.640.10">
    <property type="entry name" value="Type I PLP-dependent aspartate aminotransferase-like (Major domain)"/>
    <property type="match status" value="1"/>
</dbReference>
<dbReference type="Proteomes" id="UP001211907">
    <property type="component" value="Unassembled WGS sequence"/>
</dbReference>
<dbReference type="GO" id="GO:0016831">
    <property type="term" value="F:carboxy-lyase activity"/>
    <property type="evidence" value="ECO:0007669"/>
    <property type="project" value="InterPro"/>
</dbReference>
<dbReference type="AlphaFoldDB" id="A0AAD5SNZ8"/>
<dbReference type="GO" id="GO:0005737">
    <property type="term" value="C:cytoplasm"/>
    <property type="evidence" value="ECO:0007669"/>
    <property type="project" value="TreeGrafter"/>
</dbReference>
<keyword evidence="4 6" id="KW-0456">Lyase</keyword>
<evidence type="ECO:0008006" key="9">
    <source>
        <dbReference type="Google" id="ProtNLM"/>
    </source>
</evidence>
<protein>
    <recommendedName>
        <fullName evidence="9">Tyrosine decarboxylase</fullName>
    </recommendedName>
</protein>
<comment type="caution">
    <text evidence="7">The sequence shown here is derived from an EMBL/GenBank/DDBJ whole genome shotgun (WGS) entry which is preliminary data.</text>
</comment>